<accession>A0A0A9EFX2</accession>
<dbReference type="AlphaFoldDB" id="A0A0A9EFX2"/>
<name>A0A0A9EFX2_ARUDO</name>
<organism evidence="1">
    <name type="scientific">Arundo donax</name>
    <name type="common">Giant reed</name>
    <name type="synonym">Donax arundinaceus</name>
    <dbReference type="NCBI Taxonomy" id="35708"/>
    <lineage>
        <taxon>Eukaryota</taxon>
        <taxon>Viridiplantae</taxon>
        <taxon>Streptophyta</taxon>
        <taxon>Embryophyta</taxon>
        <taxon>Tracheophyta</taxon>
        <taxon>Spermatophyta</taxon>
        <taxon>Magnoliopsida</taxon>
        <taxon>Liliopsida</taxon>
        <taxon>Poales</taxon>
        <taxon>Poaceae</taxon>
        <taxon>PACMAD clade</taxon>
        <taxon>Arundinoideae</taxon>
        <taxon>Arundineae</taxon>
        <taxon>Arundo</taxon>
    </lineage>
</organism>
<proteinExistence type="predicted"/>
<evidence type="ECO:0000313" key="1">
    <source>
        <dbReference type="EMBL" id="JAD99609.1"/>
    </source>
</evidence>
<protein>
    <submittedName>
        <fullName evidence="1">Uncharacterized protein</fullName>
    </submittedName>
</protein>
<sequence length="83" mass="9220">MGVLDKRWRGVEWWAPEGALTEAPLRRGAVAVSQHSSAPEEIGACSIWCLCAAVEHNTYQGPRRGLRCSLRTCLSRSSTSRHR</sequence>
<dbReference type="EMBL" id="GBRH01198286">
    <property type="protein sequence ID" value="JAD99609.1"/>
    <property type="molecule type" value="Transcribed_RNA"/>
</dbReference>
<reference evidence="1" key="1">
    <citation type="submission" date="2014-09" db="EMBL/GenBank/DDBJ databases">
        <authorList>
            <person name="Magalhaes I.L.F."/>
            <person name="Oliveira U."/>
            <person name="Santos F.R."/>
            <person name="Vidigal T.H.D.A."/>
            <person name="Brescovit A.D."/>
            <person name="Santos A.J."/>
        </authorList>
    </citation>
    <scope>NUCLEOTIDE SEQUENCE</scope>
    <source>
        <tissue evidence="1">Shoot tissue taken approximately 20 cm above the soil surface</tissue>
    </source>
</reference>
<reference evidence="1" key="2">
    <citation type="journal article" date="2015" name="Data Brief">
        <title>Shoot transcriptome of the giant reed, Arundo donax.</title>
        <authorList>
            <person name="Barrero R.A."/>
            <person name="Guerrero F.D."/>
            <person name="Moolhuijzen P."/>
            <person name="Goolsby J.A."/>
            <person name="Tidwell J."/>
            <person name="Bellgard S.E."/>
            <person name="Bellgard M.I."/>
        </authorList>
    </citation>
    <scope>NUCLEOTIDE SEQUENCE</scope>
    <source>
        <tissue evidence="1">Shoot tissue taken approximately 20 cm above the soil surface</tissue>
    </source>
</reference>